<keyword evidence="8 15" id="KW-0812">Transmembrane</keyword>
<organism evidence="18 19">
    <name type="scientific">Vibrio viridaestus</name>
    <dbReference type="NCBI Taxonomy" id="2487322"/>
    <lineage>
        <taxon>Bacteria</taxon>
        <taxon>Pseudomonadati</taxon>
        <taxon>Pseudomonadota</taxon>
        <taxon>Gammaproteobacteria</taxon>
        <taxon>Vibrionales</taxon>
        <taxon>Vibrionaceae</taxon>
        <taxon>Vibrio</taxon>
    </lineage>
</organism>
<keyword evidence="6" id="KW-0597">Phosphoprotein</keyword>
<keyword evidence="13" id="KW-0902">Two-component regulatory system</keyword>
<dbReference type="RefSeq" id="WP_124936682.1">
    <property type="nucleotide sequence ID" value="NZ_RJVQ01000003.1"/>
</dbReference>
<dbReference type="InterPro" id="IPR005467">
    <property type="entry name" value="His_kinase_dom"/>
</dbReference>
<dbReference type="PROSITE" id="PS50885">
    <property type="entry name" value="HAMP"/>
    <property type="match status" value="1"/>
</dbReference>
<evidence type="ECO:0000256" key="10">
    <source>
        <dbReference type="ARBA" id="ARBA00022777"/>
    </source>
</evidence>
<keyword evidence="5" id="KW-0997">Cell inner membrane</keyword>
<sequence length="488" mass="55891">MAKHSSWYVFNPNLLVNRTLLLTLSAVVIAQVIVMTVMYRDTRQQHIEGVQSVSSNMAGMFASTVTFFQSLPVKYRHIILDQVRNMGGTRFFVSINKEQLIVEPVADTFLKETSIRTVKDVLQQKLANVESIHVEFSKPERLRLIKNDIFLSDLPRSWAYQTLTLEPLNPPVLVVQIELKADEWIYIAALLPSPYMNLSIPFIGKEQLFSLIMSTLLLLMLTFLLMRRQVRPLRKLARAANEMSMVDEPTLLKEEGAEEVIMATRAFNRMQLRIRRYISDREKLFSSISHDLKTPITRLRLRTELLDDDVKRQKFNHDLDDLEMMVKGALQCLRDTDLHENDAEIDIVREIQSIAEAYNIDEQKVFFYSNAPVRMMGKPLAIRRVCANLIENGIKYGERVDILVDSDPQWIYLSFSDKGPGIDESKLEAVFEPYFRLAKDDTGHGLGLGICRSIIHGHGGSIELNNLEPTGLRVTVTLPNTERLLVSE</sequence>
<dbReference type="InterPro" id="IPR003661">
    <property type="entry name" value="HisK_dim/P_dom"/>
</dbReference>
<dbReference type="InterPro" id="IPR003660">
    <property type="entry name" value="HAMP_dom"/>
</dbReference>
<dbReference type="InterPro" id="IPR050980">
    <property type="entry name" value="2C_sensor_his_kinase"/>
</dbReference>
<evidence type="ECO:0000313" key="18">
    <source>
        <dbReference type="EMBL" id="RQW63211.1"/>
    </source>
</evidence>
<dbReference type="EC" id="2.7.13.3" evidence="3"/>
<evidence type="ECO:0000256" key="2">
    <source>
        <dbReference type="ARBA" id="ARBA00004429"/>
    </source>
</evidence>
<dbReference type="Gene3D" id="1.10.287.130">
    <property type="match status" value="1"/>
</dbReference>
<evidence type="ECO:0000313" key="19">
    <source>
        <dbReference type="Proteomes" id="UP000281112"/>
    </source>
</evidence>
<evidence type="ECO:0000256" key="6">
    <source>
        <dbReference type="ARBA" id="ARBA00022553"/>
    </source>
</evidence>
<proteinExistence type="predicted"/>
<feature type="domain" description="HAMP" evidence="17">
    <location>
        <begin position="227"/>
        <end position="279"/>
    </location>
</feature>
<keyword evidence="12 15" id="KW-1133">Transmembrane helix</keyword>
<evidence type="ECO:0000256" key="1">
    <source>
        <dbReference type="ARBA" id="ARBA00000085"/>
    </source>
</evidence>
<evidence type="ECO:0000259" key="17">
    <source>
        <dbReference type="PROSITE" id="PS50885"/>
    </source>
</evidence>
<dbReference type="OrthoDB" id="9804645at2"/>
<dbReference type="SUPFAM" id="SSF47384">
    <property type="entry name" value="Homodimeric domain of signal transducing histidine kinase"/>
    <property type="match status" value="1"/>
</dbReference>
<dbReference type="InterPro" id="IPR003594">
    <property type="entry name" value="HATPase_dom"/>
</dbReference>
<gene>
    <name evidence="18" type="ORF">EES38_08135</name>
</gene>
<keyword evidence="14 15" id="KW-0472">Membrane</keyword>
<evidence type="ECO:0000256" key="9">
    <source>
        <dbReference type="ARBA" id="ARBA00022741"/>
    </source>
</evidence>
<dbReference type="EMBL" id="RJVQ01000003">
    <property type="protein sequence ID" value="RQW63211.1"/>
    <property type="molecule type" value="Genomic_DNA"/>
</dbReference>
<protein>
    <recommendedName>
        <fullName evidence="3">histidine kinase</fullName>
        <ecNumber evidence="3">2.7.13.3</ecNumber>
    </recommendedName>
</protein>
<evidence type="ECO:0000256" key="13">
    <source>
        <dbReference type="ARBA" id="ARBA00023012"/>
    </source>
</evidence>
<keyword evidence="11" id="KW-0067">ATP-binding</keyword>
<dbReference type="SMART" id="SM00304">
    <property type="entry name" value="HAMP"/>
    <property type="match status" value="1"/>
</dbReference>
<dbReference type="CDD" id="cd00082">
    <property type="entry name" value="HisKA"/>
    <property type="match status" value="1"/>
</dbReference>
<evidence type="ECO:0000256" key="11">
    <source>
        <dbReference type="ARBA" id="ARBA00022840"/>
    </source>
</evidence>
<evidence type="ECO:0000256" key="14">
    <source>
        <dbReference type="ARBA" id="ARBA00023136"/>
    </source>
</evidence>
<evidence type="ECO:0000256" key="8">
    <source>
        <dbReference type="ARBA" id="ARBA00022692"/>
    </source>
</evidence>
<dbReference type="CDD" id="cd06225">
    <property type="entry name" value="HAMP"/>
    <property type="match status" value="1"/>
</dbReference>
<dbReference type="GO" id="GO:0005886">
    <property type="term" value="C:plasma membrane"/>
    <property type="evidence" value="ECO:0007669"/>
    <property type="project" value="UniProtKB-SubCell"/>
</dbReference>
<dbReference type="GO" id="GO:0000155">
    <property type="term" value="F:phosphorelay sensor kinase activity"/>
    <property type="evidence" value="ECO:0007669"/>
    <property type="project" value="InterPro"/>
</dbReference>
<dbReference type="GO" id="GO:0005524">
    <property type="term" value="F:ATP binding"/>
    <property type="evidence" value="ECO:0007669"/>
    <property type="project" value="UniProtKB-KW"/>
</dbReference>
<comment type="catalytic activity">
    <reaction evidence="1">
        <text>ATP + protein L-histidine = ADP + protein N-phospho-L-histidine.</text>
        <dbReference type="EC" id="2.7.13.3"/>
    </reaction>
</comment>
<feature type="transmembrane region" description="Helical" evidence="15">
    <location>
        <begin position="208"/>
        <end position="226"/>
    </location>
</feature>
<comment type="subcellular location">
    <subcellularLocation>
        <location evidence="2">Cell inner membrane</location>
        <topology evidence="2">Multi-pass membrane protein</topology>
    </subcellularLocation>
</comment>
<dbReference type="PRINTS" id="PR00344">
    <property type="entry name" value="BCTRLSENSOR"/>
</dbReference>
<keyword evidence="7" id="KW-0808">Transferase</keyword>
<dbReference type="PANTHER" id="PTHR44936:SF5">
    <property type="entry name" value="SENSOR HISTIDINE KINASE ENVZ"/>
    <property type="match status" value="1"/>
</dbReference>
<keyword evidence="4" id="KW-1003">Cell membrane</keyword>
<accession>A0A3N9TG23</accession>
<comment type="caution">
    <text evidence="18">The sequence shown here is derived from an EMBL/GenBank/DDBJ whole genome shotgun (WGS) entry which is preliminary data.</text>
</comment>
<evidence type="ECO:0000256" key="5">
    <source>
        <dbReference type="ARBA" id="ARBA00022519"/>
    </source>
</evidence>
<dbReference type="SMART" id="SM00387">
    <property type="entry name" value="HATPase_c"/>
    <property type="match status" value="1"/>
</dbReference>
<dbReference type="InterPro" id="IPR004358">
    <property type="entry name" value="Sig_transdc_His_kin-like_C"/>
</dbReference>
<keyword evidence="9" id="KW-0547">Nucleotide-binding</keyword>
<reference evidence="18 19" key="1">
    <citation type="submission" date="2018-11" db="EMBL/GenBank/DDBJ databases">
        <title>Vibrio LJC006 sp. nov., isolated from seawater during the bloom of the enteromorpha.</title>
        <authorList>
            <person name="Liang J."/>
        </authorList>
    </citation>
    <scope>NUCLEOTIDE SEQUENCE [LARGE SCALE GENOMIC DNA]</scope>
    <source>
        <strain evidence="18 19">LJC006</strain>
    </source>
</reference>
<evidence type="ECO:0000256" key="3">
    <source>
        <dbReference type="ARBA" id="ARBA00012438"/>
    </source>
</evidence>
<feature type="transmembrane region" description="Helical" evidence="15">
    <location>
        <begin position="20"/>
        <end position="39"/>
    </location>
</feature>
<dbReference type="InterPro" id="IPR036890">
    <property type="entry name" value="HATPase_C_sf"/>
</dbReference>
<evidence type="ECO:0000259" key="16">
    <source>
        <dbReference type="PROSITE" id="PS50109"/>
    </source>
</evidence>
<evidence type="ECO:0000256" key="12">
    <source>
        <dbReference type="ARBA" id="ARBA00022989"/>
    </source>
</evidence>
<feature type="domain" description="Histidine kinase" evidence="16">
    <location>
        <begin position="287"/>
        <end position="482"/>
    </location>
</feature>
<dbReference type="InterPro" id="IPR036097">
    <property type="entry name" value="HisK_dim/P_sf"/>
</dbReference>
<dbReference type="PROSITE" id="PS50109">
    <property type="entry name" value="HIS_KIN"/>
    <property type="match status" value="1"/>
</dbReference>
<dbReference type="Pfam" id="PF02518">
    <property type="entry name" value="HATPase_c"/>
    <property type="match status" value="1"/>
</dbReference>
<dbReference type="Pfam" id="PF00512">
    <property type="entry name" value="HisKA"/>
    <property type="match status" value="1"/>
</dbReference>
<name>A0A3N9TG23_9VIBR</name>
<dbReference type="Gene3D" id="3.30.565.10">
    <property type="entry name" value="Histidine kinase-like ATPase, C-terminal domain"/>
    <property type="match status" value="1"/>
</dbReference>
<evidence type="ECO:0000256" key="15">
    <source>
        <dbReference type="SAM" id="Phobius"/>
    </source>
</evidence>
<evidence type="ECO:0000256" key="4">
    <source>
        <dbReference type="ARBA" id="ARBA00022475"/>
    </source>
</evidence>
<dbReference type="SUPFAM" id="SSF55874">
    <property type="entry name" value="ATPase domain of HSP90 chaperone/DNA topoisomerase II/histidine kinase"/>
    <property type="match status" value="1"/>
</dbReference>
<dbReference type="Proteomes" id="UP000281112">
    <property type="component" value="Unassembled WGS sequence"/>
</dbReference>
<evidence type="ECO:0000256" key="7">
    <source>
        <dbReference type="ARBA" id="ARBA00022679"/>
    </source>
</evidence>
<keyword evidence="19" id="KW-1185">Reference proteome</keyword>
<dbReference type="CDD" id="cd00075">
    <property type="entry name" value="HATPase"/>
    <property type="match status" value="1"/>
</dbReference>
<keyword evidence="10" id="KW-0418">Kinase</keyword>
<dbReference type="PANTHER" id="PTHR44936">
    <property type="entry name" value="SENSOR PROTEIN CREC"/>
    <property type="match status" value="1"/>
</dbReference>
<dbReference type="AlphaFoldDB" id="A0A3N9TG23"/>